<name>A0A7X3MQ99_9HYPH</name>
<keyword evidence="5" id="KW-1185">Reference proteome</keyword>
<comment type="cofactor">
    <cofactor evidence="1">
        <name>Mg(2+)</name>
        <dbReference type="ChEBI" id="CHEBI:18420"/>
    </cofactor>
</comment>
<evidence type="ECO:0000256" key="1">
    <source>
        <dbReference type="ARBA" id="ARBA00001946"/>
    </source>
</evidence>
<dbReference type="PANTHER" id="PTHR43046">
    <property type="entry name" value="GDP-MANNOSE MANNOSYL HYDROLASE"/>
    <property type="match status" value="1"/>
</dbReference>
<protein>
    <submittedName>
        <fullName evidence="4">NUDIX domain-containing protein</fullName>
    </submittedName>
</protein>
<dbReference type="PROSITE" id="PS51462">
    <property type="entry name" value="NUDIX"/>
    <property type="match status" value="1"/>
</dbReference>
<dbReference type="Pfam" id="PF00293">
    <property type="entry name" value="NUDIX"/>
    <property type="match status" value="1"/>
</dbReference>
<dbReference type="PROSITE" id="PS00893">
    <property type="entry name" value="NUDIX_BOX"/>
    <property type="match status" value="1"/>
</dbReference>
<dbReference type="OrthoDB" id="9801098at2"/>
<dbReference type="SUPFAM" id="SSF55811">
    <property type="entry name" value="Nudix"/>
    <property type="match status" value="1"/>
</dbReference>
<evidence type="ECO:0000259" key="3">
    <source>
        <dbReference type="PROSITE" id="PS51462"/>
    </source>
</evidence>
<accession>A0A7X3MQ99</accession>
<dbReference type="Proteomes" id="UP000436483">
    <property type="component" value="Unassembled WGS sequence"/>
</dbReference>
<comment type="caution">
    <text evidence="4">The sequence shown here is derived from an EMBL/GenBank/DDBJ whole genome shotgun (WGS) entry which is preliminary data.</text>
</comment>
<dbReference type="PANTHER" id="PTHR43046:SF2">
    <property type="entry name" value="8-OXO-DGTP DIPHOSPHATASE-RELATED"/>
    <property type="match status" value="1"/>
</dbReference>
<dbReference type="InterPro" id="IPR015797">
    <property type="entry name" value="NUDIX_hydrolase-like_dom_sf"/>
</dbReference>
<dbReference type="CDD" id="cd04690">
    <property type="entry name" value="NUDIX_Hydrolase"/>
    <property type="match status" value="1"/>
</dbReference>
<proteinExistence type="predicted"/>
<dbReference type="InterPro" id="IPR000086">
    <property type="entry name" value="NUDIX_hydrolase_dom"/>
</dbReference>
<evidence type="ECO:0000256" key="2">
    <source>
        <dbReference type="ARBA" id="ARBA00022801"/>
    </source>
</evidence>
<organism evidence="4 5">
    <name type="scientific">Microvirga makkahensis</name>
    <dbReference type="NCBI Taxonomy" id="1128670"/>
    <lineage>
        <taxon>Bacteria</taxon>
        <taxon>Pseudomonadati</taxon>
        <taxon>Pseudomonadota</taxon>
        <taxon>Alphaproteobacteria</taxon>
        <taxon>Hyphomicrobiales</taxon>
        <taxon>Methylobacteriaceae</taxon>
        <taxon>Microvirga</taxon>
    </lineage>
</organism>
<keyword evidence="2" id="KW-0378">Hydrolase</keyword>
<dbReference type="Gene3D" id="3.90.79.10">
    <property type="entry name" value="Nucleoside Triphosphate Pyrophosphohydrolase"/>
    <property type="match status" value="1"/>
</dbReference>
<reference evidence="4 5" key="2">
    <citation type="submission" date="2020-01" db="EMBL/GenBank/DDBJ databases">
        <title>Microvirga sp. nov., an arsenate reduction bacterium isolated from Tibet hotspring sediments.</title>
        <authorList>
            <person name="Xian W.-D."/>
            <person name="Li W.-J."/>
        </authorList>
    </citation>
    <scope>NUCLEOTIDE SEQUENCE [LARGE SCALE GENOMIC DNA]</scope>
    <source>
        <strain evidence="4 5">KCTC 23863</strain>
    </source>
</reference>
<dbReference type="GO" id="GO:0016787">
    <property type="term" value="F:hydrolase activity"/>
    <property type="evidence" value="ECO:0007669"/>
    <property type="project" value="UniProtKB-KW"/>
</dbReference>
<feature type="domain" description="Nudix hydrolase" evidence="3">
    <location>
        <begin position="7"/>
        <end position="135"/>
    </location>
</feature>
<dbReference type="InterPro" id="IPR020084">
    <property type="entry name" value="NUDIX_hydrolase_CS"/>
</dbReference>
<dbReference type="EMBL" id="WURB01000004">
    <property type="protein sequence ID" value="MXQ11228.1"/>
    <property type="molecule type" value="Genomic_DNA"/>
</dbReference>
<reference evidence="4 5" key="1">
    <citation type="submission" date="2019-12" db="EMBL/GenBank/DDBJ databases">
        <authorList>
            <person name="Yuan C.-G."/>
        </authorList>
    </citation>
    <scope>NUCLEOTIDE SEQUENCE [LARGE SCALE GENOMIC DNA]</scope>
    <source>
        <strain evidence="4 5">KCTC 23863</strain>
    </source>
</reference>
<evidence type="ECO:0000313" key="4">
    <source>
        <dbReference type="EMBL" id="MXQ11228.1"/>
    </source>
</evidence>
<evidence type="ECO:0000313" key="5">
    <source>
        <dbReference type="Proteomes" id="UP000436483"/>
    </source>
</evidence>
<dbReference type="AlphaFoldDB" id="A0A7X3MQ99"/>
<gene>
    <name evidence="4" type="ORF">GR328_07135</name>
</gene>
<sequence>MDQGGRALIDIVTALIRDGQGHVLLVRKRGTESFMQPGGKREPGESDLAALERELGEELGCAIVPASVRLLGIFEAPAANEPGQWVRAAAYAASLSGSVVCRAEIAEFAWVDPRSPGERKLAPLTRDTILPLALALEP</sequence>